<comment type="caution">
    <text evidence="2">The sequence shown here is derived from an EMBL/GenBank/DDBJ whole genome shotgun (WGS) entry which is preliminary data.</text>
</comment>
<proteinExistence type="predicted"/>
<accession>A0A2H5XD29</accession>
<evidence type="ECO:0000313" key="3">
    <source>
        <dbReference type="Proteomes" id="UP000236173"/>
    </source>
</evidence>
<dbReference type="PANTHER" id="PTHR30005">
    <property type="entry name" value="EXOPOLYPHOSPHATASE"/>
    <property type="match status" value="1"/>
</dbReference>
<feature type="domain" description="Ppx/GppA phosphatase N-terminal" evidence="1">
    <location>
        <begin position="35"/>
        <end position="300"/>
    </location>
</feature>
<dbReference type="GO" id="GO:0008894">
    <property type="term" value="F:guanosine-5'-triphosphate,3'-diphosphate diphosphatase activity"/>
    <property type="evidence" value="ECO:0007669"/>
    <property type="project" value="UniProtKB-EC"/>
</dbReference>
<dbReference type="Gene3D" id="3.30.420.150">
    <property type="entry name" value="Exopolyphosphatase. Domain 2"/>
    <property type="match status" value="1"/>
</dbReference>
<dbReference type="InterPro" id="IPR003695">
    <property type="entry name" value="Ppx_GppA_N"/>
</dbReference>
<gene>
    <name evidence="2" type="primary">gppA</name>
    <name evidence="2" type="ORF">HRbin17_01611</name>
</gene>
<reference evidence="3" key="1">
    <citation type="submission" date="2017-09" db="EMBL/GenBank/DDBJ databases">
        <title>Metaegenomics of thermophilic ammonia-oxidizing enrichment culture.</title>
        <authorList>
            <person name="Kato S."/>
            <person name="Suzuki K."/>
        </authorList>
    </citation>
    <scope>NUCLEOTIDE SEQUENCE [LARGE SCALE GENOMIC DNA]</scope>
</reference>
<organism evidence="2 3">
    <name type="scientific">Candidatus Fervidibacter japonicus</name>
    <dbReference type="NCBI Taxonomy" id="2035412"/>
    <lineage>
        <taxon>Bacteria</taxon>
        <taxon>Candidatus Fervidibacterota</taxon>
        <taxon>Candidatus Fervidibacter</taxon>
    </lineage>
</organism>
<dbReference type="EMBL" id="BEHT01000020">
    <property type="protein sequence ID" value="GBC99090.1"/>
    <property type="molecule type" value="Genomic_DNA"/>
</dbReference>
<dbReference type="PANTHER" id="PTHR30005:SF0">
    <property type="entry name" value="RETROGRADE REGULATION PROTEIN 2"/>
    <property type="match status" value="1"/>
</dbReference>
<protein>
    <submittedName>
        <fullName evidence="2">Guanosine-5'-triphosphate,3'-diphosphate pyrophosphatase</fullName>
        <ecNumber evidence="2">3.6.1.40</ecNumber>
    </submittedName>
</protein>
<name>A0A2H5XD29_9BACT</name>
<dbReference type="Pfam" id="PF02541">
    <property type="entry name" value="Ppx-GppA"/>
    <property type="match status" value="1"/>
</dbReference>
<dbReference type="AlphaFoldDB" id="A0A2H5XD29"/>
<dbReference type="CDD" id="cd24054">
    <property type="entry name" value="ASKHA_NBD_AaPPX-GppA_MtPPX2-like"/>
    <property type="match status" value="1"/>
</dbReference>
<dbReference type="InterPro" id="IPR043129">
    <property type="entry name" value="ATPase_NBD"/>
</dbReference>
<dbReference type="EC" id="3.6.1.40" evidence="2"/>
<dbReference type="Proteomes" id="UP000236173">
    <property type="component" value="Unassembled WGS sequence"/>
</dbReference>
<keyword evidence="2" id="KW-0378">Hydrolase</keyword>
<dbReference type="Gene3D" id="3.30.420.40">
    <property type="match status" value="1"/>
</dbReference>
<evidence type="ECO:0000313" key="2">
    <source>
        <dbReference type="EMBL" id="GBC99090.1"/>
    </source>
</evidence>
<evidence type="ECO:0000259" key="1">
    <source>
        <dbReference type="Pfam" id="PF02541"/>
    </source>
</evidence>
<sequence>MRVAILDIGTNAVRYLLAERRGDAWVDVDIGGTITGLGRGLQERGELSPIAVEATLGAVSAFVRRLKSMGAQKFVVLATEAVRAAHNGAAFLRRLEQVAGVPVRVLSRDEEAQWAFVGATSGLRMGFRSTATFAVADVGGGSTEIAIGKLERPERWLSLPVGSRRLTEQFLRDDPPLPEQLDTAYQDALAQLQPAAGLLRDAEMLLLTGGTAAQLGMLRLQLQRFDPSRVHGLPIRPDTVHEWLQRLAAIPAAERRQVPGMEWGRESVIIAGLLLLLAVMETAGKETALLSARSVLHGALLVTDD</sequence>
<dbReference type="InterPro" id="IPR050273">
    <property type="entry name" value="GppA/Ppx_hydrolase"/>
</dbReference>
<dbReference type="SUPFAM" id="SSF53067">
    <property type="entry name" value="Actin-like ATPase domain"/>
    <property type="match status" value="2"/>
</dbReference>